<evidence type="ECO:0008006" key="3">
    <source>
        <dbReference type="Google" id="ProtNLM"/>
    </source>
</evidence>
<dbReference type="InterPro" id="IPR010680">
    <property type="entry name" value="TraH_2"/>
</dbReference>
<dbReference type="RefSeq" id="WP_354197322.1">
    <property type="nucleotide sequence ID" value="NZ_JBEPML010000014.1"/>
</dbReference>
<evidence type="ECO:0000313" key="2">
    <source>
        <dbReference type="Proteomes" id="UP001549076"/>
    </source>
</evidence>
<proteinExistence type="predicted"/>
<dbReference type="EMBL" id="JBEPML010000014">
    <property type="protein sequence ID" value="MET3793422.1"/>
    <property type="molecule type" value="Genomic_DNA"/>
</dbReference>
<evidence type="ECO:0000313" key="1">
    <source>
        <dbReference type="EMBL" id="MET3793422.1"/>
    </source>
</evidence>
<comment type="caution">
    <text evidence="1">The sequence shown here is derived from an EMBL/GenBank/DDBJ whole genome shotgun (WGS) entry which is preliminary data.</text>
</comment>
<dbReference type="Proteomes" id="UP001549076">
    <property type="component" value="Unassembled WGS sequence"/>
</dbReference>
<reference evidence="1 2" key="1">
    <citation type="submission" date="2024-06" db="EMBL/GenBank/DDBJ databases">
        <title>Genomic Encyclopedia of Type Strains, Phase IV (KMG-IV): sequencing the most valuable type-strain genomes for metagenomic binning, comparative biology and taxonomic classification.</title>
        <authorList>
            <person name="Goeker M."/>
        </authorList>
    </citation>
    <scope>NUCLEOTIDE SEQUENCE [LARGE SCALE GENOMIC DNA]</scope>
    <source>
        <strain evidence="1 2">DSM 27865</strain>
    </source>
</reference>
<organism evidence="1 2">
    <name type="scientific">Aquamicrobium terrae</name>
    <dbReference type="NCBI Taxonomy" id="1324945"/>
    <lineage>
        <taxon>Bacteria</taxon>
        <taxon>Pseudomonadati</taxon>
        <taxon>Pseudomonadota</taxon>
        <taxon>Alphaproteobacteria</taxon>
        <taxon>Hyphomicrobiales</taxon>
        <taxon>Phyllobacteriaceae</taxon>
        <taxon>Aquamicrobium</taxon>
    </lineage>
</organism>
<protein>
    <recommendedName>
        <fullName evidence="3">Conjugal transfer protein TraH</fullName>
    </recommendedName>
</protein>
<keyword evidence="2" id="KW-1185">Reference proteome</keyword>
<dbReference type="Pfam" id="PF06871">
    <property type="entry name" value="TraH_2"/>
    <property type="match status" value="1"/>
</dbReference>
<sequence length="198" mass="21001">MFELAFIEQCADPGLEISIVERFIEAVGTNNPLAVSISSGNRVILPEPPTTPEDAMRLVERFVGQAVVRVGITRYPAGHGIADVTELDPAMLDACQNVRMGTELFGKVFRIVAHSNGNADGSTFADAVEAWGTGTFEGRYIFGDADPVPAHPPAEVVQDNVDELSGDEQPGVLAPAPEELDPNTAGIRVDLTGIPGTF</sequence>
<name>A0ABV2N4J2_9HYPH</name>
<gene>
    <name evidence="1" type="ORF">ABID37_003650</name>
</gene>
<accession>A0ABV2N4J2</accession>